<evidence type="ECO:0000313" key="3">
    <source>
        <dbReference type="EMBL" id="KAJ7634827.1"/>
    </source>
</evidence>
<keyword evidence="2" id="KW-0472">Membrane</keyword>
<evidence type="ECO:0000256" key="1">
    <source>
        <dbReference type="SAM" id="MobiDB-lite"/>
    </source>
</evidence>
<evidence type="ECO:0000256" key="2">
    <source>
        <dbReference type="SAM" id="Phobius"/>
    </source>
</evidence>
<gene>
    <name evidence="3" type="ORF">FB45DRAFT_909983</name>
</gene>
<keyword evidence="2" id="KW-1133">Transmembrane helix</keyword>
<keyword evidence="2" id="KW-0812">Transmembrane</keyword>
<dbReference type="EMBL" id="JARKIF010000007">
    <property type="protein sequence ID" value="KAJ7634827.1"/>
    <property type="molecule type" value="Genomic_DNA"/>
</dbReference>
<sequence length="115" mass="12470">MTSEASDANAQTGSEFELMSDKQSTTPQSVANSPPTADFPEVSLILLRVGLMLTFPRNQKKGGFLAWVTILGAWLALFSTFGYINAFGVYQGKFWLAGPGDESLTADKITTHDFT</sequence>
<protein>
    <submittedName>
        <fullName evidence="3">Uncharacterized protein</fullName>
    </submittedName>
</protein>
<accession>A0AAD7BZH4</accession>
<feature type="region of interest" description="Disordered" evidence="1">
    <location>
        <begin position="1"/>
        <end position="38"/>
    </location>
</feature>
<feature type="compositionally biased region" description="Polar residues" evidence="1">
    <location>
        <begin position="21"/>
        <end position="35"/>
    </location>
</feature>
<reference evidence="3" key="1">
    <citation type="submission" date="2023-03" db="EMBL/GenBank/DDBJ databases">
        <title>Massive genome expansion in bonnet fungi (Mycena s.s.) driven by repeated elements and novel gene families across ecological guilds.</title>
        <authorList>
            <consortium name="Lawrence Berkeley National Laboratory"/>
            <person name="Harder C.B."/>
            <person name="Miyauchi S."/>
            <person name="Viragh M."/>
            <person name="Kuo A."/>
            <person name="Thoen E."/>
            <person name="Andreopoulos B."/>
            <person name="Lu D."/>
            <person name="Skrede I."/>
            <person name="Drula E."/>
            <person name="Henrissat B."/>
            <person name="Morin E."/>
            <person name="Kohler A."/>
            <person name="Barry K."/>
            <person name="LaButti K."/>
            <person name="Morin E."/>
            <person name="Salamov A."/>
            <person name="Lipzen A."/>
            <person name="Mereny Z."/>
            <person name="Hegedus B."/>
            <person name="Baldrian P."/>
            <person name="Stursova M."/>
            <person name="Weitz H."/>
            <person name="Taylor A."/>
            <person name="Grigoriev I.V."/>
            <person name="Nagy L.G."/>
            <person name="Martin F."/>
            <person name="Kauserud H."/>
        </authorList>
    </citation>
    <scope>NUCLEOTIDE SEQUENCE</scope>
    <source>
        <strain evidence="3">9284</strain>
    </source>
</reference>
<name>A0AAD7BZH4_9AGAR</name>
<dbReference type="Proteomes" id="UP001221142">
    <property type="component" value="Unassembled WGS sequence"/>
</dbReference>
<feature type="transmembrane region" description="Helical" evidence="2">
    <location>
        <begin position="64"/>
        <end position="84"/>
    </location>
</feature>
<keyword evidence="4" id="KW-1185">Reference proteome</keyword>
<dbReference type="AlphaFoldDB" id="A0AAD7BZH4"/>
<evidence type="ECO:0000313" key="4">
    <source>
        <dbReference type="Proteomes" id="UP001221142"/>
    </source>
</evidence>
<proteinExistence type="predicted"/>
<comment type="caution">
    <text evidence="3">The sequence shown here is derived from an EMBL/GenBank/DDBJ whole genome shotgun (WGS) entry which is preliminary data.</text>
</comment>
<feature type="compositionally biased region" description="Polar residues" evidence="1">
    <location>
        <begin position="1"/>
        <end position="14"/>
    </location>
</feature>
<organism evidence="3 4">
    <name type="scientific">Roridomyces roridus</name>
    <dbReference type="NCBI Taxonomy" id="1738132"/>
    <lineage>
        <taxon>Eukaryota</taxon>
        <taxon>Fungi</taxon>
        <taxon>Dikarya</taxon>
        <taxon>Basidiomycota</taxon>
        <taxon>Agaricomycotina</taxon>
        <taxon>Agaricomycetes</taxon>
        <taxon>Agaricomycetidae</taxon>
        <taxon>Agaricales</taxon>
        <taxon>Marasmiineae</taxon>
        <taxon>Mycenaceae</taxon>
        <taxon>Roridomyces</taxon>
    </lineage>
</organism>